<keyword evidence="1 2" id="KW-0413">Isomerase</keyword>
<dbReference type="OrthoDB" id="9803436at2"/>
<feature type="binding site" evidence="2">
    <location>
        <position position="210"/>
    </location>
    <ligand>
        <name>substrate</name>
    </ligand>
</feature>
<evidence type="ECO:0000256" key="2">
    <source>
        <dbReference type="HAMAP-Rule" id="MF_01678"/>
    </source>
</evidence>
<keyword evidence="2" id="KW-0486">Methionine biosynthesis</keyword>
<dbReference type="AlphaFoldDB" id="A0A2S9YX06"/>
<organism evidence="3 4">
    <name type="scientific">Enhygromyxa salina</name>
    <dbReference type="NCBI Taxonomy" id="215803"/>
    <lineage>
        <taxon>Bacteria</taxon>
        <taxon>Pseudomonadati</taxon>
        <taxon>Myxococcota</taxon>
        <taxon>Polyangia</taxon>
        <taxon>Nannocystales</taxon>
        <taxon>Nannocystaceae</taxon>
        <taxon>Enhygromyxa</taxon>
    </lineage>
</organism>
<dbReference type="InterPro" id="IPR005251">
    <property type="entry name" value="IF-M1Pi"/>
</dbReference>
<dbReference type="SUPFAM" id="SSF100950">
    <property type="entry name" value="NagB/RpiA/CoA transferase-like"/>
    <property type="match status" value="1"/>
</dbReference>
<feature type="site" description="Transition state stabilizer" evidence="2">
    <location>
        <position position="171"/>
    </location>
</feature>
<protein>
    <recommendedName>
        <fullName evidence="2">Methylthioribose-1-phosphate isomerase</fullName>
        <shortName evidence="2">M1Pi</shortName>
        <shortName evidence="2">MTR-1-P isomerase</shortName>
        <ecNumber evidence="2">5.3.1.23</ecNumber>
    </recommendedName>
    <alternativeName>
        <fullName evidence="2">S-methyl-5-thioribose-1-phosphate isomerase</fullName>
    </alternativeName>
</protein>
<comment type="catalytic activity">
    <reaction evidence="2">
        <text>5-(methylsulfanyl)-alpha-D-ribose 1-phosphate = 5-(methylsulfanyl)-D-ribulose 1-phosphate</text>
        <dbReference type="Rhea" id="RHEA:19989"/>
        <dbReference type="ChEBI" id="CHEBI:58533"/>
        <dbReference type="ChEBI" id="CHEBI:58548"/>
        <dbReference type="EC" id="5.3.1.23"/>
    </reaction>
</comment>
<dbReference type="PANTHER" id="PTHR43475:SF1">
    <property type="entry name" value="METHYLTHIORIBOSE-1-PHOSPHATE ISOMERASE"/>
    <property type="match status" value="1"/>
</dbReference>
<feature type="binding site" evidence="2">
    <location>
        <begin position="261"/>
        <end position="262"/>
    </location>
    <ligand>
        <name>substrate</name>
    </ligand>
</feature>
<dbReference type="Gene3D" id="3.40.50.10470">
    <property type="entry name" value="Translation initiation factor eif-2b, domain 2"/>
    <property type="match status" value="1"/>
</dbReference>
<dbReference type="FunFam" id="1.20.120.420:FF:000003">
    <property type="entry name" value="Methylthioribose-1-phosphate isomerase"/>
    <property type="match status" value="1"/>
</dbReference>
<dbReference type="InterPro" id="IPR042529">
    <property type="entry name" value="IF_2B-like_C"/>
</dbReference>
<dbReference type="GO" id="GO:0046523">
    <property type="term" value="F:S-methyl-5-thioribose-1-phosphate isomerase activity"/>
    <property type="evidence" value="ECO:0007669"/>
    <property type="project" value="UniProtKB-UniRule"/>
</dbReference>
<dbReference type="HAMAP" id="MF_01678">
    <property type="entry name" value="Salvage_MtnA"/>
    <property type="match status" value="1"/>
</dbReference>
<dbReference type="EC" id="5.3.1.23" evidence="2"/>
<evidence type="ECO:0000313" key="4">
    <source>
        <dbReference type="Proteomes" id="UP000238823"/>
    </source>
</evidence>
<dbReference type="GO" id="GO:0019509">
    <property type="term" value="P:L-methionine salvage from methylthioadenosine"/>
    <property type="evidence" value="ECO:0007669"/>
    <property type="project" value="UniProtKB-UniRule"/>
</dbReference>
<accession>A0A2S9YX06</accession>
<dbReference type="PANTHER" id="PTHR43475">
    <property type="entry name" value="METHYLTHIORIBOSE-1-PHOSPHATE ISOMERASE"/>
    <property type="match status" value="1"/>
</dbReference>
<dbReference type="FunFam" id="3.40.50.10470:FF:000006">
    <property type="entry name" value="Methylthioribose-1-phosphate isomerase"/>
    <property type="match status" value="1"/>
</dbReference>
<dbReference type="NCBIfam" id="NF004326">
    <property type="entry name" value="PRK05720.1"/>
    <property type="match status" value="1"/>
</dbReference>
<dbReference type="RefSeq" id="WP_106087765.1">
    <property type="nucleotide sequence ID" value="NZ_PVNL01000015.1"/>
</dbReference>
<name>A0A2S9YX06_9BACT</name>
<proteinExistence type="inferred from homology"/>
<evidence type="ECO:0000313" key="3">
    <source>
        <dbReference type="EMBL" id="PRQ09628.1"/>
    </source>
</evidence>
<dbReference type="Proteomes" id="UP000238823">
    <property type="component" value="Unassembled WGS sequence"/>
</dbReference>
<dbReference type="Pfam" id="PF01008">
    <property type="entry name" value="IF-2B"/>
    <property type="match status" value="1"/>
</dbReference>
<feature type="binding site" evidence="2">
    <location>
        <begin position="58"/>
        <end position="60"/>
    </location>
    <ligand>
        <name>substrate</name>
    </ligand>
</feature>
<dbReference type="InterPro" id="IPR011559">
    <property type="entry name" value="Initiation_fac_2B_a/b/d"/>
</dbReference>
<dbReference type="UniPathway" id="UPA00904">
    <property type="reaction ID" value="UER00874"/>
</dbReference>
<dbReference type="EMBL" id="PVNL01000015">
    <property type="protein sequence ID" value="PRQ09628.1"/>
    <property type="molecule type" value="Genomic_DNA"/>
</dbReference>
<dbReference type="InterPro" id="IPR000649">
    <property type="entry name" value="IF-2B-related"/>
</dbReference>
<feature type="binding site" evidence="2">
    <location>
        <position position="100"/>
    </location>
    <ligand>
        <name>substrate</name>
    </ligand>
</feature>
<evidence type="ECO:0000256" key="1">
    <source>
        <dbReference type="ARBA" id="ARBA00023235"/>
    </source>
</evidence>
<comment type="similarity">
    <text evidence="2">Belongs to the EIF-2B alpha/beta/delta subunits family. MtnA subfamily.</text>
</comment>
<dbReference type="InterPro" id="IPR027363">
    <property type="entry name" value="M1Pi_N"/>
</dbReference>
<dbReference type="Gene3D" id="1.20.120.420">
    <property type="entry name" value="translation initiation factor eif-2b, domain 1"/>
    <property type="match status" value="1"/>
</dbReference>
<comment type="pathway">
    <text evidence="2">Amino-acid biosynthesis; L-methionine biosynthesis via salvage pathway; L-methionine from S-methyl-5-thio-alpha-D-ribose 1-phosphate: step 1/6.</text>
</comment>
<dbReference type="InterPro" id="IPR037171">
    <property type="entry name" value="NagB/RpiA_transferase-like"/>
</dbReference>
<reference evidence="3 4" key="1">
    <citation type="submission" date="2018-03" db="EMBL/GenBank/DDBJ databases">
        <title>Draft Genome Sequences of the Obligatory Marine Myxobacteria Enhygromyxa salina SWB007.</title>
        <authorList>
            <person name="Poehlein A."/>
            <person name="Moghaddam J.A."/>
            <person name="Harms H."/>
            <person name="Alanjari M."/>
            <person name="Koenig G.M."/>
            <person name="Daniel R."/>
            <person name="Schaeberle T.F."/>
        </authorList>
    </citation>
    <scope>NUCLEOTIDE SEQUENCE [LARGE SCALE GENOMIC DNA]</scope>
    <source>
        <strain evidence="3 4">SWB007</strain>
    </source>
</reference>
<dbReference type="NCBIfam" id="TIGR00512">
    <property type="entry name" value="salvage_mtnA"/>
    <property type="match status" value="1"/>
</dbReference>
<comment type="caution">
    <text evidence="3">The sequence shown here is derived from an EMBL/GenBank/DDBJ whole genome shotgun (WGS) entry which is preliminary data.</text>
</comment>
<sequence length="357" mass="37971">MSIDTNPDNYQGLRPVQLRADGRALLLLDQRLLPAEEVWLELDALEDIAVAIETLTVRGAPAIGCAAAIGLYVVSLGLPESRGEFLTALRAASERLANTRPTAVNLFVALQQQRVAVTDQLARDPDTNVARLREILRATAEQHVRDDLRACLELGAHGAAKLPAGGILTHCNTGALATAGHGTALGVIRSAWASGTKLHVFVDETRPLLQGSRLTAWELMHDQIPCSLICDNMAGAMLARGEIQAAIVGADRITRNGDAANKIGTYTVAVLCKHHGVPFYVAAPVTTIDFSLSSGDQIPIEERDGAEVREHGGVLRAPATVAVRNPAFDVTPAELITGIITERGVFTPSELALTSSR</sequence>
<gene>
    <name evidence="2 3" type="primary">mtnA</name>
    <name evidence="3" type="ORF">ENSA7_06890</name>
</gene>
<dbReference type="NCBIfam" id="TIGR00524">
    <property type="entry name" value="eIF-2B_rel"/>
    <property type="match status" value="1"/>
</dbReference>
<comment type="function">
    <text evidence="2">Catalyzes the interconversion of methylthioribose-1-phosphate (MTR-1-P) into methylthioribulose-1-phosphate (MTRu-1-P).</text>
</comment>
<keyword evidence="2" id="KW-0028">Amino-acid biosynthesis</keyword>
<feature type="active site" description="Proton donor" evidence="2">
    <location>
        <position position="251"/>
    </location>
</feature>